<evidence type="ECO:0000259" key="6">
    <source>
        <dbReference type="Pfam" id="PF21706"/>
    </source>
</evidence>
<dbReference type="Pfam" id="PF09242">
    <property type="entry name" value="FCSD-flav_bind"/>
    <property type="match status" value="1"/>
</dbReference>
<dbReference type="GO" id="GO:0050660">
    <property type="term" value="F:flavin adenine dinucleotide binding"/>
    <property type="evidence" value="ECO:0007669"/>
    <property type="project" value="InterPro"/>
</dbReference>
<proteinExistence type="predicted"/>
<evidence type="ECO:0000313" key="7">
    <source>
        <dbReference type="EMBL" id="MBK7415484.1"/>
    </source>
</evidence>
<dbReference type="PANTHER" id="PTHR43755">
    <property type="match status" value="1"/>
</dbReference>
<feature type="domain" description="Flavocytochrome c sulphide dehydrogenase flavin-binding" evidence="5">
    <location>
        <begin position="366"/>
        <end position="432"/>
    </location>
</feature>
<protein>
    <submittedName>
        <fullName evidence="7">FAD-dependent oxidoreductase</fullName>
    </submittedName>
</protein>
<dbReference type="Gene3D" id="3.50.50.60">
    <property type="entry name" value="FAD/NAD(P)-binding domain"/>
    <property type="match status" value="2"/>
</dbReference>
<sequence>MNRRDFFRLASMAGAGVSAAGLSGLVSAATPAQLGTVPTNTGISGRVVVIGGGMAGATVAKYLRLWGGTGVSVTLVERETTYASNILSNLVLNGQRTMTSLQFGYSNLATRYGIRLVKGDVTAIDSVGHSVSLADGSKLPYDRLVVAPGIDFDTIPGLETAAAQAKVPHAWKAGPQTTILRNQLVAMKPGGVFVMTIPAKPYRCPPGPYERACVVADWLKKNRVGSKVIVLDANPGITAEPLAFANAFNVVHKGVIEYRPGAVINSIDASTMTLNTNFGNLKANVINAIPAHRAGKVIIDNGLANVSGRWAGVDVLTYQSTAAPGIHVIGDAAATTQPKAGHIANQEAKICADAIVRLLAGRSPDPSPITNSACYSPITSDTASWLTAVFAYDPVSGSMQPVPGASGEATARSQDNYKEMFKWFNTLMEDSFA</sequence>
<dbReference type="EMBL" id="JADJMS010000021">
    <property type="protein sequence ID" value="MBK7415484.1"/>
    <property type="molecule type" value="Genomic_DNA"/>
</dbReference>
<dbReference type="InterPro" id="IPR037092">
    <property type="entry name" value="FlavoCytC_S_DH_flav-bd_sf"/>
</dbReference>
<feature type="signal peptide" evidence="3">
    <location>
        <begin position="1"/>
        <end position="28"/>
    </location>
</feature>
<evidence type="ECO:0000256" key="2">
    <source>
        <dbReference type="ARBA" id="ARBA00022827"/>
    </source>
</evidence>
<feature type="domain" description="Sulfide dehydrogenase [flavocytochrome c] flavoprotein chain central" evidence="6">
    <location>
        <begin position="177"/>
        <end position="290"/>
    </location>
</feature>
<dbReference type="GO" id="GO:0016491">
    <property type="term" value="F:oxidoreductase activity"/>
    <property type="evidence" value="ECO:0007669"/>
    <property type="project" value="InterPro"/>
</dbReference>
<name>A0A935K2N4_9RHOO</name>
<dbReference type="InterPro" id="IPR049386">
    <property type="entry name" value="FCSD_central"/>
</dbReference>
<dbReference type="InterPro" id="IPR016156">
    <property type="entry name" value="FAD/NAD-linked_Rdtase_dimer_sf"/>
</dbReference>
<dbReference type="PANTHER" id="PTHR43755:SF1">
    <property type="entry name" value="FAD-DEPENDENT PYRIDINE NUCLEOTIDE-DISULPHIDE OXIDOREDUCTASE"/>
    <property type="match status" value="1"/>
</dbReference>
<dbReference type="InterPro" id="IPR015323">
    <property type="entry name" value="FlavoCytC_S_DH_flav-bd"/>
</dbReference>
<evidence type="ECO:0000313" key="8">
    <source>
        <dbReference type="Proteomes" id="UP000739411"/>
    </source>
</evidence>
<dbReference type="InterPro" id="IPR036188">
    <property type="entry name" value="FAD/NAD-bd_sf"/>
</dbReference>
<dbReference type="InterPro" id="IPR023753">
    <property type="entry name" value="FAD/NAD-binding_dom"/>
</dbReference>
<dbReference type="PRINTS" id="PR00368">
    <property type="entry name" value="FADPNR"/>
</dbReference>
<evidence type="ECO:0000256" key="3">
    <source>
        <dbReference type="SAM" id="SignalP"/>
    </source>
</evidence>
<reference evidence="7 8" key="1">
    <citation type="submission" date="2020-10" db="EMBL/GenBank/DDBJ databases">
        <title>Connecting structure to function with the recovery of over 1000 high-quality activated sludge metagenome-assembled genomes encoding full-length rRNA genes using long-read sequencing.</title>
        <authorList>
            <person name="Singleton C.M."/>
            <person name="Petriglieri F."/>
            <person name="Kristensen J.M."/>
            <person name="Kirkegaard R.H."/>
            <person name="Michaelsen T.Y."/>
            <person name="Andersen M.H."/>
            <person name="Karst S.M."/>
            <person name="Dueholm M.S."/>
            <person name="Nielsen P.H."/>
            <person name="Albertsen M."/>
        </authorList>
    </citation>
    <scope>NUCLEOTIDE SEQUENCE [LARGE SCALE GENOMIC DNA]</scope>
    <source>
        <strain evidence="7">EsbW_18-Q3-R4-48_BATAC.463</strain>
    </source>
</reference>
<dbReference type="SUPFAM" id="SSF55424">
    <property type="entry name" value="FAD/NAD-linked reductases, dimerisation (C-terminal) domain"/>
    <property type="match status" value="1"/>
</dbReference>
<evidence type="ECO:0000256" key="1">
    <source>
        <dbReference type="ARBA" id="ARBA00022630"/>
    </source>
</evidence>
<dbReference type="Proteomes" id="UP000739411">
    <property type="component" value="Unassembled WGS sequence"/>
</dbReference>
<gene>
    <name evidence="7" type="ORF">IPJ38_10630</name>
</gene>
<organism evidence="7 8">
    <name type="scientific">Candidatus Dechloromonas phosphorivorans</name>
    <dbReference type="NCBI Taxonomy" id="2899244"/>
    <lineage>
        <taxon>Bacteria</taxon>
        <taxon>Pseudomonadati</taxon>
        <taxon>Pseudomonadota</taxon>
        <taxon>Betaproteobacteria</taxon>
        <taxon>Rhodocyclales</taxon>
        <taxon>Azonexaceae</taxon>
        <taxon>Dechloromonas</taxon>
    </lineage>
</organism>
<feature type="chain" id="PRO_5036813414" evidence="3">
    <location>
        <begin position="29"/>
        <end position="433"/>
    </location>
</feature>
<comment type="caution">
    <text evidence="7">The sequence shown here is derived from an EMBL/GenBank/DDBJ whole genome shotgun (WGS) entry which is preliminary data.</text>
</comment>
<keyword evidence="1" id="KW-0285">Flavoprotein</keyword>
<feature type="domain" description="FAD/NAD(P)-binding" evidence="4">
    <location>
        <begin position="46"/>
        <end position="158"/>
    </location>
</feature>
<keyword evidence="3" id="KW-0732">Signal</keyword>
<keyword evidence="2" id="KW-0274">FAD</keyword>
<dbReference type="Gene3D" id="3.90.760.10">
    <property type="entry name" value="Flavocytochrome c sulphide dehydrogenase, flavin-binding domain"/>
    <property type="match status" value="1"/>
</dbReference>
<dbReference type="Pfam" id="PF21706">
    <property type="entry name" value="FCSD_central"/>
    <property type="match status" value="1"/>
</dbReference>
<dbReference type="SUPFAM" id="SSF51905">
    <property type="entry name" value="FAD/NAD(P)-binding domain"/>
    <property type="match status" value="2"/>
</dbReference>
<accession>A0A935K2N4</accession>
<dbReference type="InterPro" id="IPR052541">
    <property type="entry name" value="SQRD"/>
</dbReference>
<dbReference type="AlphaFoldDB" id="A0A935K2N4"/>
<dbReference type="Pfam" id="PF07992">
    <property type="entry name" value="Pyr_redox_2"/>
    <property type="match status" value="1"/>
</dbReference>
<evidence type="ECO:0000259" key="5">
    <source>
        <dbReference type="Pfam" id="PF09242"/>
    </source>
</evidence>
<evidence type="ECO:0000259" key="4">
    <source>
        <dbReference type="Pfam" id="PF07992"/>
    </source>
</evidence>